<evidence type="ECO:0000313" key="2">
    <source>
        <dbReference type="Proteomes" id="UP000789845"/>
    </source>
</evidence>
<sequence>MILRKYMSLLGVGSATIDLILPKETYYPGEFIEGIFMIKGGTVDQQIKRIECDLVMTDLTNGNEKVIDTTTILTSKLIQSEESDQLTFTFKLADYIPTSSDERSYRFKTRLTFNEGVESKDQDIIQIISK</sequence>
<dbReference type="Proteomes" id="UP000789845">
    <property type="component" value="Unassembled WGS sequence"/>
</dbReference>
<dbReference type="Pfam" id="PF07070">
    <property type="entry name" value="Spo0M"/>
    <property type="match status" value="1"/>
</dbReference>
<dbReference type="EMBL" id="CAKJTG010000026">
    <property type="protein sequence ID" value="CAG9609972.1"/>
    <property type="molecule type" value="Genomic_DNA"/>
</dbReference>
<protein>
    <submittedName>
        <fullName evidence="1">Sporulation-control protein spo0M</fullName>
    </submittedName>
</protein>
<comment type="caution">
    <text evidence="1">The sequence shown here is derived from an EMBL/GenBank/DDBJ whole genome shotgun (WGS) entry which is preliminary data.</text>
</comment>
<name>A0A9C7LC78_9BACI</name>
<reference evidence="1" key="1">
    <citation type="submission" date="2021-10" db="EMBL/GenBank/DDBJ databases">
        <authorList>
            <person name="Criscuolo A."/>
        </authorList>
    </citation>
    <scope>NUCLEOTIDE SEQUENCE</scope>
    <source>
        <strain evidence="1">CIP111885</strain>
    </source>
</reference>
<proteinExistence type="predicted"/>
<keyword evidence="2" id="KW-1185">Reference proteome</keyword>
<organism evidence="1 2">
    <name type="scientific">Pseudoneobacillus rhizosphaerae</name>
    <dbReference type="NCBI Taxonomy" id="2880968"/>
    <lineage>
        <taxon>Bacteria</taxon>
        <taxon>Bacillati</taxon>
        <taxon>Bacillota</taxon>
        <taxon>Bacilli</taxon>
        <taxon>Bacillales</taxon>
        <taxon>Bacillaceae</taxon>
        <taxon>Pseudoneobacillus</taxon>
    </lineage>
</organism>
<evidence type="ECO:0000313" key="1">
    <source>
        <dbReference type="EMBL" id="CAG9609972.1"/>
    </source>
</evidence>
<accession>A0A9C7LC78</accession>
<gene>
    <name evidence="1" type="primary">spo0M_2</name>
    <name evidence="1" type="ORF">NEOCIP111885_03715</name>
</gene>
<dbReference type="AlphaFoldDB" id="A0A9C7LC78"/>
<dbReference type="PANTHER" id="PTHR40053">
    <property type="entry name" value="SPORULATION-CONTROL PROTEIN SPO0M"/>
    <property type="match status" value="1"/>
</dbReference>
<dbReference type="PANTHER" id="PTHR40053:SF1">
    <property type="entry name" value="SPORULATION-CONTROL PROTEIN SPO0M"/>
    <property type="match status" value="1"/>
</dbReference>
<dbReference type="RefSeq" id="WP_230498198.1">
    <property type="nucleotide sequence ID" value="NZ_CAKJTG010000026.1"/>
</dbReference>
<dbReference type="InterPro" id="IPR009776">
    <property type="entry name" value="Spore_0_M"/>
</dbReference>